<feature type="domain" description="VWFA" evidence="2">
    <location>
        <begin position="94"/>
        <end position="197"/>
    </location>
</feature>
<dbReference type="InterPro" id="IPR036465">
    <property type="entry name" value="vWFA_dom_sf"/>
</dbReference>
<sequence>MTEFHFLRPWWLLSTLPLLGLYWYLWWQKPQLQAWAAICDKHLLERLLVSNGKYNRNLALFFLSVSALCMIIGLAGPTWSRLPVPTYKQIQPRVLVLDMSDAMLVDDLSPNRLSRAKFKLHDLFKRRDTGQLGLVVYTGEPFVVSPLTDDAQTIDSLLSSLSPDIMPVEGHQLDLALQEAGQLINQAGFHHGQILVLTAETPSNAAITEAKVLANKQISTSIMPIRADKTLNPLFQEFATAGLGEVLPFSDDSSDLDAWLNKNVNDNQFLRNQQEGIPIWQDEGRWFLLPALIFLLPVFRRGWLQRLEP</sequence>
<dbReference type="SUPFAM" id="SSF53300">
    <property type="entry name" value="vWA-like"/>
    <property type="match status" value="1"/>
</dbReference>
<dbReference type="Pfam" id="PF13519">
    <property type="entry name" value="VWA_2"/>
    <property type="match status" value="1"/>
</dbReference>
<keyword evidence="1" id="KW-0812">Transmembrane</keyword>
<evidence type="ECO:0000313" key="4">
    <source>
        <dbReference type="Proteomes" id="UP000054742"/>
    </source>
</evidence>
<dbReference type="Gene3D" id="3.40.50.410">
    <property type="entry name" value="von Willebrand factor, type A domain"/>
    <property type="match status" value="1"/>
</dbReference>
<dbReference type="InterPro" id="IPR050768">
    <property type="entry name" value="UPF0353/GerABKA_families"/>
</dbReference>
<reference evidence="3 4" key="1">
    <citation type="submission" date="2015-11" db="EMBL/GenBank/DDBJ databases">
        <title>Genomic analysis of 38 Legionella species identifies large and diverse effector repertoires.</title>
        <authorList>
            <person name="Burstein D."/>
            <person name="Amaro F."/>
            <person name="Zusman T."/>
            <person name="Lifshitz Z."/>
            <person name="Cohen O."/>
            <person name="Gilbert J.A."/>
            <person name="Pupko T."/>
            <person name="Shuman H.A."/>
            <person name="Segal G."/>
        </authorList>
    </citation>
    <scope>NUCLEOTIDE SEQUENCE [LARGE SCALE GENOMIC DNA]</scope>
    <source>
        <strain evidence="3 4">ATCC 43878</strain>
    </source>
</reference>
<evidence type="ECO:0000313" key="3">
    <source>
        <dbReference type="EMBL" id="KTC76982.1"/>
    </source>
</evidence>
<protein>
    <recommendedName>
        <fullName evidence="2">VWFA domain-containing protein</fullName>
    </recommendedName>
</protein>
<name>A0A0W0S0W7_9GAMM</name>
<dbReference type="EMBL" id="LNXV01000036">
    <property type="protein sequence ID" value="KTC76982.1"/>
    <property type="molecule type" value="Genomic_DNA"/>
</dbReference>
<dbReference type="PANTHER" id="PTHR22550">
    <property type="entry name" value="SPORE GERMINATION PROTEIN"/>
    <property type="match status" value="1"/>
</dbReference>
<keyword evidence="4" id="KW-1185">Reference proteome</keyword>
<dbReference type="AlphaFoldDB" id="A0A0W0S0W7"/>
<feature type="transmembrane region" description="Helical" evidence="1">
    <location>
        <begin position="58"/>
        <end position="79"/>
    </location>
</feature>
<dbReference type="STRING" id="29422.Lbru_3089"/>
<dbReference type="PATRIC" id="fig|29422.6.peg.3267"/>
<organism evidence="3 4">
    <name type="scientific">Legionella brunensis</name>
    <dbReference type="NCBI Taxonomy" id="29422"/>
    <lineage>
        <taxon>Bacteria</taxon>
        <taxon>Pseudomonadati</taxon>
        <taxon>Pseudomonadota</taxon>
        <taxon>Gammaproteobacteria</taxon>
        <taxon>Legionellales</taxon>
        <taxon>Legionellaceae</taxon>
        <taxon>Legionella</taxon>
    </lineage>
</organism>
<gene>
    <name evidence="3" type="ORF">Lbru_3089</name>
</gene>
<dbReference type="Proteomes" id="UP000054742">
    <property type="component" value="Unassembled WGS sequence"/>
</dbReference>
<keyword evidence="1" id="KW-0472">Membrane</keyword>
<keyword evidence="1" id="KW-1133">Transmembrane helix</keyword>
<proteinExistence type="predicted"/>
<dbReference type="InterPro" id="IPR002035">
    <property type="entry name" value="VWF_A"/>
</dbReference>
<comment type="caution">
    <text evidence="3">The sequence shown here is derived from an EMBL/GenBank/DDBJ whole genome shotgun (WGS) entry which is preliminary data.</text>
</comment>
<feature type="transmembrane region" description="Helical" evidence="1">
    <location>
        <begin position="6"/>
        <end position="25"/>
    </location>
</feature>
<dbReference type="PANTHER" id="PTHR22550:SF14">
    <property type="entry name" value="VWFA DOMAIN-CONTAINING PROTEIN"/>
    <property type="match status" value="1"/>
</dbReference>
<evidence type="ECO:0000259" key="2">
    <source>
        <dbReference type="Pfam" id="PF13519"/>
    </source>
</evidence>
<accession>A0A0W0S0W7</accession>
<evidence type="ECO:0000256" key="1">
    <source>
        <dbReference type="SAM" id="Phobius"/>
    </source>
</evidence>